<protein>
    <recommendedName>
        <fullName evidence="3">Glycosyltransferase family 1 protein</fullName>
    </recommendedName>
</protein>
<evidence type="ECO:0008006" key="3">
    <source>
        <dbReference type="Google" id="ProtNLM"/>
    </source>
</evidence>
<dbReference type="RefSeq" id="WP_105333151.1">
    <property type="nucleotide sequence ID" value="NZ_PUHY01000016.1"/>
</dbReference>
<dbReference type="EMBL" id="PUHY01000016">
    <property type="protein sequence ID" value="PQO28482.1"/>
    <property type="molecule type" value="Genomic_DNA"/>
</dbReference>
<proteinExistence type="predicted"/>
<name>A0A2S8F8J7_9BACT</name>
<sequence length="359" mass="40893">MAEHSISTFGPFLEVGTCVLISRVLPQQTTYYWTGRQNPDRVADRQYRMDPKGLAHLRGELNARNARCVFVHVPMRTNYLWARNALRRLHGDCAGRAYHELIHANDLPIVGMDFNDYARLSSTALEILDRSVCYFKRELPVDRNRLLPPNPTARQRSLLAANKHKLRPISLGLCRGRQAAMPDSGIAKQYDLFFSGALNCEVRRAGFPLLEELQRQGIKVHIPPSRVDRPEFLRMCALSRLVWSPEGCGWDCFRHYESAGAGSVPVMNAPWIVPYRPLNHGTEALYYQFSETPSWFQPPQPFVETVLQALNDRDRLDEMACNARRHVNQFHTHEAIVDHIVKTVVTEQLSSAPNLLGVA</sequence>
<evidence type="ECO:0000313" key="2">
    <source>
        <dbReference type="Proteomes" id="UP000238322"/>
    </source>
</evidence>
<accession>A0A2S8F8J7</accession>
<reference evidence="1 2" key="1">
    <citation type="submission" date="2018-02" db="EMBL/GenBank/DDBJ databases">
        <title>Comparative genomes isolates from brazilian mangrove.</title>
        <authorList>
            <person name="Araujo J.E."/>
            <person name="Taketani R.G."/>
            <person name="Silva M.C.P."/>
            <person name="Loureco M.V."/>
            <person name="Andreote F.D."/>
        </authorList>
    </citation>
    <scope>NUCLEOTIDE SEQUENCE [LARGE SCALE GENOMIC DNA]</scope>
    <source>
        <strain evidence="1 2">Hex-1 MGV</strain>
    </source>
</reference>
<dbReference type="Proteomes" id="UP000238322">
    <property type="component" value="Unassembled WGS sequence"/>
</dbReference>
<gene>
    <name evidence="1" type="ORF">C5Y83_28135</name>
</gene>
<evidence type="ECO:0000313" key="1">
    <source>
        <dbReference type="EMBL" id="PQO28482.1"/>
    </source>
</evidence>
<comment type="caution">
    <text evidence="1">The sequence shown here is derived from an EMBL/GenBank/DDBJ whole genome shotgun (WGS) entry which is preliminary data.</text>
</comment>
<organism evidence="1 2">
    <name type="scientific">Blastopirellula marina</name>
    <dbReference type="NCBI Taxonomy" id="124"/>
    <lineage>
        <taxon>Bacteria</taxon>
        <taxon>Pseudomonadati</taxon>
        <taxon>Planctomycetota</taxon>
        <taxon>Planctomycetia</taxon>
        <taxon>Pirellulales</taxon>
        <taxon>Pirellulaceae</taxon>
        <taxon>Blastopirellula</taxon>
    </lineage>
</organism>
<dbReference type="OrthoDB" id="516273at2"/>
<dbReference type="AlphaFoldDB" id="A0A2S8F8J7"/>